<keyword evidence="3 5" id="KW-0378">Hydrolase</keyword>
<dbReference type="CDD" id="cd04842">
    <property type="entry name" value="Peptidases_S8_Kp43_protease"/>
    <property type="match status" value="1"/>
</dbReference>
<evidence type="ECO:0000256" key="2">
    <source>
        <dbReference type="ARBA" id="ARBA00022670"/>
    </source>
</evidence>
<dbReference type="InterPro" id="IPR045474">
    <property type="entry name" value="GEVED"/>
</dbReference>
<dbReference type="Pfam" id="PF20009">
    <property type="entry name" value="GEVED"/>
    <property type="match status" value="1"/>
</dbReference>
<dbReference type="PROSITE" id="PS51892">
    <property type="entry name" value="SUBTILASE"/>
    <property type="match status" value="1"/>
</dbReference>
<evidence type="ECO:0000256" key="6">
    <source>
        <dbReference type="SAM" id="SignalP"/>
    </source>
</evidence>
<keyword evidence="11" id="KW-1185">Reference proteome</keyword>
<dbReference type="RefSeq" id="WP_191185051.1">
    <property type="nucleotide sequence ID" value="NZ_JACXAJ010000012.1"/>
</dbReference>
<dbReference type="SUPFAM" id="SSF52743">
    <property type="entry name" value="Subtilisin-like"/>
    <property type="match status" value="1"/>
</dbReference>
<dbReference type="PANTHER" id="PTHR43806:SF11">
    <property type="entry name" value="CEREVISIN-RELATED"/>
    <property type="match status" value="1"/>
</dbReference>
<feature type="signal peptide" evidence="6">
    <location>
        <begin position="1"/>
        <end position="21"/>
    </location>
</feature>
<evidence type="ECO:0000259" key="9">
    <source>
        <dbReference type="Pfam" id="PF20009"/>
    </source>
</evidence>
<dbReference type="PROSITE" id="PS00138">
    <property type="entry name" value="SUBTILASE_SER"/>
    <property type="match status" value="1"/>
</dbReference>
<dbReference type="InterPro" id="IPR036852">
    <property type="entry name" value="Peptidase_S8/S53_dom_sf"/>
</dbReference>
<proteinExistence type="inferred from homology"/>
<feature type="domain" description="Secretion system C-terminal sorting" evidence="8">
    <location>
        <begin position="1177"/>
        <end position="1250"/>
    </location>
</feature>
<accession>A0ABR7XKV7</accession>
<dbReference type="InterPro" id="IPR008979">
    <property type="entry name" value="Galactose-bd-like_sf"/>
</dbReference>
<dbReference type="InterPro" id="IPR000209">
    <property type="entry name" value="Peptidase_S8/S53_dom"/>
</dbReference>
<evidence type="ECO:0000259" key="8">
    <source>
        <dbReference type="Pfam" id="PF18962"/>
    </source>
</evidence>
<evidence type="ECO:0000313" key="11">
    <source>
        <dbReference type="Proteomes" id="UP000625551"/>
    </source>
</evidence>
<keyword evidence="6" id="KW-0732">Signal</keyword>
<dbReference type="InterPro" id="IPR013783">
    <property type="entry name" value="Ig-like_fold"/>
</dbReference>
<dbReference type="InterPro" id="IPR050131">
    <property type="entry name" value="Peptidase_S8_subtilisin-like"/>
</dbReference>
<evidence type="ECO:0000259" key="7">
    <source>
        <dbReference type="Pfam" id="PF00082"/>
    </source>
</evidence>
<dbReference type="Gene3D" id="2.60.120.380">
    <property type="match status" value="1"/>
</dbReference>
<dbReference type="InterPro" id="IPR034058">
    <property type="entry name" value="TagA/B/C/D_pept_dom"/>
</dbReference>
<gene>
    <name evidence="10" type="ORF">H9Q13_17270</name>
</gene>
<feature type="active site" description="Charge relay system" evidence="5">
    <location>
        <position position="158"/>
    </location>
</feature>
<evidence type="ECO:0000256" key="5">
    <source>
        <dbReference type="PROSITE-ProRule" id="PRU01240"/>
    </source>
</evidence>
<dbReference type="Gene3D" id="3.40.50.200">
    <property type="entry name" value="Peptidase S8/S53 domain"/>
    <property type="match status" value="1"/>
</dbReference>
<evidence type="ECO:0000256" key="3">
    <source>
        <dbReference type="ARBA" id="ARBA00022801"/>
    </source>
</evidence>
<dbReference type="SUPFAM" id="SSF49785">
    <property type="entry name" value="Galactose-binding domain-like"/>
    <property type="match status" value="1"/>
</dbReference>
<organism evidence="10 11">
    <name type="scientific">Pontibacter aquaedesilientis</name>
    <dbReference type="NCBI Taxonomy" id="2766980"/>
    <lineage>
        <taxon>Bacteria</taxon>
        <taxon>Pseudomonadati</taxon>
        <taxon>Bacteroidota</taxon>
        <taxon>Cytophagia</taxon>
        <taxon>Cytophagales</taxon>
        <taxon>Hymenobacteraceae</taxon>
        <taxon>Pontibacter</taxon>
    </lineage>
</organism>
<reference evidence="10 11" key="1">
    <citation type="submission" date="2020-09" db="EMBL/GenBank/DDBJ databases">
        <title>Genome sequencing and assembly of Pontibacter sp.</title>
        <authorList>
            <person name="Chhetri G."/>
        </authorList>
    </citation>
    <scope>NUCLEOTIDE SEQUENCE [LARGE SCALE GENOMIC DNA]</scope>
    <source>
        <strain evidence="10 11">JH31</strain>
    </source>
</reference>
<feature type="chain" id="PRO_5046541485" evidence="6">
    <location>
        <begin position="22"/>
        <end position="1253"/>
    </location>
</feature>
<dbReference type="Gene3D" id="2.60.40.10">
    <property type="entry name" value="Immunoglobulins"/>
    <property type="match status" value="1"/>
</dbReference>
<keyword evidence="4 5" id="KW-0720">Serine protease</keyword>
<comment type="similarity">
    <text evidence="1 5">Belongs to the peptidase S8 family.</text>
</comment>
<evidence type="ECO:0000256" key="1">
    <source>
        <dbReference type="ARBA" id="ARBA00011073"/>
    </source>
</evidence>
<dbReference type="NCBIfam" id="TIGR04183">
    <property type="entry name" value="Por_Secre_tail"/>
    <property type="match status" value="1"/>
</dbReference>
<name>A0ABR7XKV7_9BACT</name>
<dbReference type="PANTHER" id="PTHR43806">
    <property type="entry name" value="PEPTIDASE S8"/>
    <property type="match status" value="1"/>
</dbReference>
<evidence type="ECO:0000313" key="10">
    <source>
        <dbReference type="EMBL" id="MBD1398924.1"/>
    </source>
</evidence>
<feature type="domain" description="Peptidase S8/S53" evidence="7">
    <location>
        <begin position="138"/>
        <end position="446"/>
    </location>
</feature>
<sequence length="1253" mass="134034">MKGLSLWLMAAALMTTTAGSAQDGRSLPARTNVQELGRIATEESKNYAANRATAIALAKKNGWDIERTYKDGTHISLQGLDASGMPVYYITYNNTRAAATTKTNQLWAGGSLGLNLSGAASAVSDKIGVWDGGLVRESHIELRGRVEIKDKATKLSDHATHVAGTMIASGQNALVKGMAFGVKKLQAYDFNNDVAEIAEAAQTQLLVSNHSYGSISGWRYNSERKGTDEDPYWEWWGNPDISTSEDFKFGFYDETSVSWDRIAVNAPYLLMVKSAGNNRAETGPEVGKPYYQRNASGNFTLIPQRPSNISNNNGFDNIPTYGNAKNILTVGAVAPISNGYNKPSDVAISSFSSWGPTDDGRIKPDIVGNGVSVLSSTSESDKTYKSLNGTSMSAPNVSGTMLLLQEHYANLNKGQVMRAATLKGLAIHTADEAGSAPGPDYVYGWGLLNAEKAANVITNSKQTHLISENTLTHEQVYRLDVVASGSGPLVVTISWTDPEGVAHPVTSSFLNSRSPRLINDLDVRVSHQGTTTMPWILNPDQPSQPAQRGDNFRDNVEQVYIPNAIPGETYTITVSHKGSLNNRPQAYSLLVSGIGGKAYCVSAPSSNSGAIINKLVFDGSTQTYDGCATYRAQTQTLLSFEPSQTKVLAFELGSCGSSAAKMAKVYVDWNGNGSFDELGEEVAVSDVISGTGTFNASITAPDNITPGYTTRLRIVLAETSDASSIRSCGSYTRGETQDYTVQFVKPARDIAVQSVAPVGASLCAGTTQSFVVKLRNNGAATQTNIPVTLSVRRNGAEVATLAAVYTRSLQPFAEDEFVLTGEFGTEAGATYELVATSGLPNDAVLMNNQASRSFGVSGGTAAPQAVATRCGNDPSYTLTGTGNGGIFWYTSATSTTPIAAGNGVRLAIPQAGSTLYAAINDFAATVGPATKNFAADGGYNQFSPDVTVTTAAPVLLERARLYIGNSGKITFTAFNADGAPVSTRTLNVKATRTTPASGIQPNDPNDQGEVYDIGLELPEAGTYRIAISYEEGATIFRNNVGVTGYPFGIANVFQITGNTANPGPLTYYYYFYDLKIRAIGCKSPRIEVPVKIGTPIAKPVVTRDGLNLKSSAVNGNQWYLDNKLIPGATSQTFTPKESGQYSVQAQWDGCVSDISLAYTFAYQANGRELKKELVASPNPSNGVFKVQFETSNREDLQLEVRDMLGNLIYTRQVRNFNGFYEADIDLSGRASGIFLLRVQFGDQAFTQRLVLQR</sequence>
<dbReference type="Proteomes" id="UP000625551">
    <property type="component" value="Unassembled WGS sequence"/>
</dbReference>
<dbReference type="InterPro" id="IPR026444">
    <property type="entry name" value="Secre_tail"/>
</dbReference>
<dbReference type="InterPro" id="IPR023828">
    <property type="entry name" value="Peptidase_S8_Ser-AS"/>
</dbReference>
<comment type="caution">
    <text evidence="10">The sequence shown here is derived from an EMBL/GenBank/DDBJ whole genome shotgun (WGS) entry which is preliminary data.</text>
</comment>
<dbReference type="Pfam" id="PF18962">
    <property type="entry name" value="Por_Secre_tail"/>
    <property type="match status" value="1"/>
</dbReference>
<feature type="active site" description="Charge relay system" evidence="5">
    <location>
        <position position="131"/>
    </location>
</feature>
<feature type="active site" description="Charge relay system" evidence="5">
    <location>
        <position position="391"/>
    </location>
</feature>
<protein>
    <submittedName>
        <fullName evidence="10">S8 family serine peptidase</fullName>
    </submittedName>
</protein>
<keyword evidence="2 5" id="KW-0645">Protease</keyword>
<dbReference type="EMBL" id="JACXAJ010000012">
    <property type="protein sequence ID" value="MBD1398924.1"/>
    <property type="molecule type" value="Genomic_DNA"/>
</dbReference>
<evidence type="ECO:0000256" key="4">
    <source>
        <dbReference type="ARBA" id="ARBA00022825"/>
    </source>
</evidence>
<dbReference type="Pfam" id="PF00082">
    <property type="entry name" value="Peptidase_S8"/>
    <property type="match status" value="1"/>
</dbReference>
<feature type="domain" description="GEVED" evidence="9">
    <location>
        <begin position="664"/>
        <end position="742"/>
    </location>
</feature>